<organism evidence="1 2">
    <name type="scientific">Paraburkholderia piptadeniae</name>
    <dbReference type="NCBI Taxonomy" id="1701573"/>
    <lineage>
        <taxon>Bacteria</taxon>
        <taxon>Pseudomonadati</taxon>
        <taxon>Pseudomonadota</taxon>
        <taxon>Betaproteobacteria</taxon>
        <taxon>Burkholderiales</taxon>
        <taxon>Burkholderiaceae</taxon>
        <taxon>Paraburkholderia</taxon>
    </lineage>
</organism>
<accession>A0A1N7RY67</accession>
<dbReference type="EMBL" id="CYGY02000023">
    <property type="protein sequence ID" value="SIT40078.1"/>
    <property type="molecule type" value="Genomic_DNA"/>
</dbReference>
<dbReference type="InterPro" id="IPR036866">
    <property type="entry name" value="RibonucZ/Hydroxyglut_hydro"/>
</dbReference>
<dbReference type="OrthoDB" id="9761531at2"/>
<dbReference type="AlphaFoldDB" id="A0A1N7RY67"/>
<protein>
    <recommendedName>
        <fullName evidence="3">Hydrolase</fullName>
    </recommendedName>
</protein>
<keyword evidence="2" id="KW-1185">Reference proteome</keyword>
<dbReference type="RefSeq" id="WP_143810948.1">
    <property type="nucleotide sequence ID" value="NZ_CYGY02000023.1"/>
</dbReference>
<proteinExistence type="predicted"/>
<evidence type="ECO:0000313" key="1">
    <source>
        <dbReference type="EMBL" id="SIT40078.1"/>
    </source>
</evidence>
<reference evidence="1" key="1">
    <citation type="submission" date="2016-12" db="EMBL/GenBank/DDBJ databases">
        <authorList>
            <person name="Moulin L."/>
        </authorList>
    </citation>
    <scope>NUCLEOTIDE SEQUENCE [LARGE SCALE GENOMIC DNA]</scope>
    <source>
        <strain evidence="1">STM 7183</strain>
    </source>
</reference>
<sequence>MNPHFRRDGDLPRRVPARAYGRLDHIEWPSDGGTVALLAFDLIDADWLVNTGLNDARFNIDDRSASELAWQKWWLSASNLPLPISNPFEDAPLYRLEVELPVRGHWFGFPPLPDPRNTVAFSAAVRDLEAVWFEFTVATDVQGGYAANLYPALFSNPVPVFVRGKMPTAEEGRALSGIFSLASLPAISTGTLKQLLSAAAATYLAAYDVGQGNANALLAVRQTLHPLPTLYYDLGAGVYRNKHTTPTQLVFCFTESPSIILSHWDADHWAGTYATQVAGVYPALSRVWVAPYQIVGPVHIAFAYDVICAGGAFFTYCAPPGSPATAYLADGKQLAFSLGTGMDRNGSGIVLAVEHTAHPSPRSWILTGDCDYQYSMPQLTSVPPVAMVAPHHGAKLLSTTVVPPPHPVGSYCRLVYSFGAGNAHGKTNVRHPTSQGVTAHDAAGWDHGVWSLSTPGTPFPGADVLATSEHLPGVARGGALVGWDAAPVPLGAPCGAHCTTAPTQS</sequence>
<dbReference type="Proteomes" id="UP000195569">
    <property type="component" value="Unassembled WGS sequence"/>
</dbReference>
<evidence type="ECO:0008006" key="3">
    <source>
        <dbReference type="Google" id="ProtNLM"/>
    </source>
</evidence>
<gene>
    <name evidence="1" type="ORF">BN2476_230375</name>
</gene>
<comment type="caution">
    <text evidence="1">The sequence shown here is derived from an EMBL/GenBank/DDBJ whole genome shotgun (WGS) entry which is preliminary data.</text>
</comment>
<name>A0A1N7RY67_9BURK</name>
<evidence type="ECO:0000313" key="2">
    <source>
        <dbReference type="Proteomes" id="UP000195569"/>
    </source>
</evidence>
<dbReference type="SUPFAM" id="SSF56281">
    <property type="entry name" value="Metallo-hydrolase/oxidoreductase"/>
    <property type="match status" value="1"/>
</dbReference>